<comment type="caution">
    <text evidence="5">The sequence shown here is derived from an EMBL/GenBank/DDBJ whole genome shotgun (WGS) entry which is preliminary data.</text>
</comment>
<reference evidence="5" key="1">
    <citation type="journal article" date="2023" name="Insect Mol. Biol.">
        <title>Genome sequencing provides insights into the evolution of gene families encoding plant cell wall-degrading enzymes in longhorned beetles.</title>
        <authorList>
            <person name="Shin N.R."/>
            <person name="Okamura Y."/>
            <person name="Kirsch R."/>
            <person name="Pauchet Y."/>
        </authorList>
    </citation>
    <scope>NUCLEOTIDE SEQUENCE</scope>
    <source>
        <strain evidence="5">RBIC_L_NR</strain>
    </source>
</reference>
<dbReference type="SUPFAM" id="SSF81296">
    <property type="entry name" value="E set domains"/>
    <property type="match status" value="1"/>
</dbReference>
<dbReference type="InterPro" id="IPR005204">
    <property type="entry name" value="Hemocyanin_N"/>
</dbReference>
<keyword evidence="1" id="KW-0758">Storage protein</keyword>
<dbReference type="InterPro" id="IPR000896">
    <property type="entry name" value="Hemocyanin/hexamerin_mid_dom"/>
</dbReference>
<dbReference type="EMBL" id="JANEYF010000128">
    <property type="protein sequence ID" value="KAJ8972028.1"/>
    <property type="molecule type" value="Genomic_DNA"/>
</dbReference>
<protein>
    <submittedName>
        <fullName evidence="5">Uncharacterized protein</fullName>
    </submittedName>
</protein>
<dbReference type="PANTHER" id="PTHR11511:SF5">
    <property type="entry name" value="FAT-BODY PROTEIN 1-RELATED"/>
    <property type="match status" value="1"/>
</dbReference>
<feature type="domain" description="Hemocyanin C-terminal" evidence="4">
    <location>
        <begin position="571"/>
        <end position="803"/>
    </location>
</feature>
<dbReference type="PROSITE" id="PS00210">
    <property type="entry name" value="HEMOCYANIN_2"/>
    <property type="match status" value="1"/>
</dbReference>
<dbReference type="GO" id="GO:0045735">
    <property type="term" value="F:nutrient reservoir activity"/>
    <property type="evidence" value="ECO:0007669"/>
    <property type="project" value="UniProtKB-KW"/>
</dbReference>
<dbReference type="Proteomes" id="UP001162156">
    <property type="component" value="Unassembled WGS sequence"/>
</dbReference>
<accession>A0AAV8ZV03</accession>
<dbReference type="InterPro" id="IPR013788">
    <property type="entry name" value="Hemocyanin/hexamerin"/>
</dbReference>
<dbReference type="AlphaFoldDB" id="A0AAV8ZV03"/>
<dbReference type="InterPro" id="IPR037020">
    <property type="entry name" value="Hemocyanin_C_sf"/>
</dbReference>
<evidence type="ECO:0000313" key="5">
    <source>
        <dbReference type="EMBL" id="KAJ8972028.1"/>
    </source>
</evidence>
<evidence type="ECO:0000256" key="1">
    <source>
        <dbReference type="ARBA" id="ARBA00022761"/>
    </source>
</evidence>
<evidence type="ECO:0000259" key="2">
    <source>
        <dbReference type="Pfam" id="PF00372"/>
    </source>
</evidence>
<dbReference type="Gene3D" id="1.20.1370.10">
    <property type="entry name" value="Hemocyanin, N-terminal domain"/>
    <property type="match status" value="1"/>
</dbReference>
<dbReference type="InterPro" id="IPR005203">
    <property type="entry name" value="Hemocyanin_C"/>
</dbReference>
<dbReference type="InterPro" id="IPR036697">
    <property type="entry name" value="Hemocyanin_N_sf"/>
</dbReference>
<name>A0AAV8ZV03_9CUCU</name>
<dbReference type="Pfam" id="PF00372">
    <property type="entry name" value="Hemocyanin_M"/>
    <property type="match status" value="1"/>
</dbReference>
<evidence type="ECO:0000313" key="6">
    <source>
        <dbReference type="Proteomes" id="UP001162156"/>
    </source>
</evidence>
<dbReference type="Gene3D" id="1.10.1280.10">
    <property type="entry name" value="Di-copper center containing domain from catechol oxidase"/>
    <property type="match status" value="1"/>
</dbReference>
<dbReference type="GO" id="GO:0005615">
    <property type="term" value="C:extracellular space"/>
    <property type="evidence" value="ECO:0007669"/>
    <property type="project" value="UniProtKB-ARBA"/>
</dbReference>
<proteinExistence type="predicted"/>
<feature type="domain" description="Hemocyanin N-terminal" evidence="3">
    <location>
        <begin position="164"/>
        <end position="286"/>
    </location>
</feature>
<gene>
    <name evidence="5" type="ORF">NQ314_000411</name>
</gene>
<dbReference type="SUPFAM" id="SSF48050">
    <property type="entry name" value="Hemocyanin, N-terminal domain"/>
    <property type="match status" value="1"/>
</dbReference>
<dbReference type="Pfam" id="PF03722">
    <property type="entry name" value="Hemocyanin_N"/>
    <property type="match status" value="1"/>
</dbReference>
<organism evidence="5 6">
    <name type="scientific">Rhamnusium bicolor</name>
    <dbReference type="NCBI Taxonomy" id="1586634"/>
    <lineage>
        <taxon>Eukaryota</taxon>
        <taxon>Metazoa</taxon>
        <taxon>Ecdysozoa</taxon>
        <taxon>Arthropoda</taxon>
        <taxon>Hexapoda</taxon>
        <taxon>Insecta</taxon>
        <taxon>Pterygota</taxon>
        <taxon>Neoptera</taxon>
        <taxon>Endopterygota</taxon>
        <taxon>Coleoptera</taxon>
        <taxon>Polyphaga</taxon>
        <taxon>Cucujiformia</taxon>
        <taxon>Chrysomeloidea</taxon>
        <taxon>Cerambycidae</taxon>
        <taxon>Lepturinae</taxon>
        <taxon>Rhagiini</taxon>
        <taxon>Rhamnusium</taxon>
    </lineage>
</organism>
<dbReference type="Gene3D" id="2.60.40.1520">
    <property type="entry name" value="Hemocyanin, C-terminal domain"/>
    <property type="match status" value="1"/>
</dbReference>
<dbReference type="PANTHER" id="PTHR11511">
    <property type="entry name" value="LARVAL STORAGE PROTEIN/PHENOLOXIDASE"/>
    <property type="match status" value="1"/>
</dbReference>
<keyword evidence="6" id="KW-1185">Reference proteome</keyword>
<evidence type="ECO:0000259" key="4">
    <source>
        <dbReference type="Pfam" id="PF03723"/>
    </source>
</evidence>
<dbReference type="InterPro" id="IPR008922">
    <property type="entry name" value="Di-copper_centre_dom_sf"/>
</dbReference>
<dbReference type="SUPFAM" id="SSF48056">
    <property type="entry name" value="Di-copper centre-containing domain"/>
    <property type="match status" value="1"/>
</dbReference>
<dbReference type="Pfam" id="PF03723">
    <property type="entry name" value="Hemocyanin_C"/>
    <property type="match status" value="1"/>
</dbReference>
<feature type="domain" description="Hemocyanin middle" evidence="2">
    <location>
        <begin position="291"/>
        <end position="570"/>
    </location>
</feature>
<sequence>MKASLLGERQKFYHAVKSENESVSEFSARVKKFAANCKLEKNYQCLYVISLQFTLAKMLKIAKNKESALSNQHVREAAGPSVEVKTEAEVHFNQQHRVAGSQQNQNHWNQVARYSTKNDVNENQTQLSVQEANMKFSLVVLAGFCTLAISTPLQQNKMKVDREYMEKQKQILELFYRINQPSFIKEHVEIAKSWNMWDHTDQYTKPDVVKQIMQQWKSGMLPRGEIFSILYVNHMEEAIALFKMLYYAKDYQTFYKTAVWARENVNEGMFLYSLSVAIVHRSDTHGIQLPPIYEVYPHYFYSTEVIHQAYQYKQMHPMMMMKASQEQGDYKGYTIMANYSGHYLNLHPEQSMSYYLEDVGINAFYYYYNLYYPFWMDGEEFGLINDNRGEQYYYVHQQLLARYYLERLSNGLGEIPWFNWEVPVETPYYPSLQYTNGLEFPTRPVFAKLSEYFYTYGQSWNTKSRYGFSYSLIQDYERRINDAVDRGYVYTEEGKKLYLHNKDGMNILGNLIESNPDSPNSQYYGALWLYARHLLGYSYQPLYKYKVAPSALEHFETSLRDPMFYQLYKKNRVKVVNVEFDRLMTYFDEYYASISNAVLYAPDEDNDSFRVRTMQYRLNHKPFNYKVTVKSDKDTKAVVKMFLGPKYDEYGRYINISDKHMNMVQMDYFVYNLKSGENVITRNSQENYFYGPDHTSYHDMYKQVMGAYDGQQNYQTDGMQNYFYFPQRYMLPKGTYEGMPYQFYVIIYPYVQYPGQQEHPMMGSRGQYIDGYALGYPFDRHIKYEQLWYNVPNSYFYEAKIYHKPGNEVNMHYHGQRGTKFLMK</sequence>
<dbReference type="InterPro" id="IPR014756">
    <property type="entry name" value="Ig_E-set"/>
</dbReference>
<evidence type="ECO:0000259" key="3">
    <source>
        <dbReference type="Pfam" id="PF03722"/>
    </source>
</evidence>
<dbReference type="PRINTS" id="PR00187">
    <property type="entry name" value="HAEMOCYANIN"/>
</dbReference>